<dbReference type="SUPFAM" id="SSF55031">
    <property type="entry name" value="Bacterial exopeptidase dimerisation domain"/>
    <property type="match status" value="1"/>
</dbReference>
<evidence type="ECO:0000259" key="1">
    <source>
        <dbReference type="Pfam" id="PF07687"/>
    </source>
</evidence>
<comment type="caution">
    <text evidence="2">The sequence shown here is derived from an EMBL/GenBank/DDBJ whole genome shotgun (WGS) entry which is preliminary data.</text>
</comment>
<organism evidence="2 3">
    <name type="scientific">Streptomyces aureus</name>
    <dbReference type="NCBI Taxonomy" id="193461"/>
    <lineage>
        <taxon>Bacteria</taxon>
        <taxon>Bacillati</taxon>
        <taxon>Actinomycetota</taxon>
        <taxon>Actinomycetes</taxon>
        <taxon>Kitasatosporales</taxon>
        <taxon>Streptomycetaceae</taxon>
        <taxon>Streptomyces</taxon>
    </lineage>
</organism>
<dbReference type="Proteomes" id="UP001571476">
    <property type="component" value="Unassembled WGS sequence"/>
</dbReference>
<dbReference type="Pfam" id="PF01546">
    <property type="entry name" value="Peptidase_M20"/>
    <property type="match status" value="1"/>
</dbReference>
<dbReference type="Pfam" id="PF07687">
    <property type="entry name" value="M20_dimer"/>
    <property type="match status" value="1"/>
</dbReference>
<accession>A0ABV4SVI6</accession>
<dbReference type="SUPFAM" id="SSF53187">
    <property type="entry name" value="Zn-dependent exopeptidases"/>
    <property type="match status" value="1"/>
</dbReference>
<dbReference type="PANTHER" id="PTHR30575">
    <property type="entry name" value="PEPTIDASE M20"/>
    <property type="match status" value="1"/>
</dbReference>
<evidence type="ECO:0000313" key="2">
    <source>
        <dbReference type="EMBL" id="MFA3842253.1"/>
    </source>
</evidence>
<dbReference type="NCBIfam" id="TIGR01891">
    <property type="entry name" value="amidohydrolases"/>
    <property type="match status" value="1"/>
</dbReference>
<dbReference type="InterPro" id="IPR017144">
    <property type="entry name" value="Xaa-Arg_dipeptidase"/>
</dbReference>
<dbReference type="InterPro" id="IPR002933">
    <property type="entry name" value="Peptidase_M20"/>
</dbReference>
<dbReference type="Gene3D" id="3.40.630.10">
    <property type="entry name" value="Zn peptidases"/>
    <property type="match status" value="1"/>
</dbReference>
<gene>
    <name evidence="2" type="ORF">ACEG43_39720</name>
</gene>
<sequence>MTASVPGPVPAAQLKERARAAIEACRERLLDLSEDLQRHPETGFREHRTAATVAGWFTELGLPFESDLSLTGVKARMPGRTPGPTVAVLGELDALVLPRHPLADPETGAAHACGHHAQVASMIGAAVGLAAVRQHLDGDVAFLAVPAEESVELEWRREQVRAGELKHLVGKADLLARGAFDDVDMAMLCHTSGQPARLSVGDSHNGSVVKRITFTGRASHAGSSPWHGVNALKAATLAISAIDAQRDTFRDEDAVRVNAVLPHGGDAPTAVPDRAELEVVIRARTLDALRGACAAVDRAAWAGAMALGARATTETTLNYLPHHQDPALVEVARTNGTALFGPGAVAPGRHLGASTDMGDLGAVMPVLHPFTAGATGDAHSVDYAVTDHVLAALEPAVLMAWCVIDLLVDGAAQAHDVLARRERRTAAKPDERPAADRYSDFRAGFDGLTHYDGTHDTVRGTEGEL</sequence>
<feature type="domain" description="Peptidase M20 dimerisation" evidence="1">
    <location>
        <begin position="204"/>
        <end position="289"/>
    </location>
</feature>
<dbReference type="RefSeq" id="WP_372566283.1">
    <property type="nucleotide sequence ID" value="NZ_JBGOSP010000035.1"/>
</dbReference>
<dbReference type="InterPro" id="IPR017439">
    <property type="entry name" value="Amidohydrolase"/>
</dbReference>
<keyword evidence="3" id="KW-1185">Reference proteome</keyword>
<dbReference type="InterPro" id="IPR052030">
    <property type="entry name" value="Peptidase_M20/M20A_hydrolases"/>
</dbReference>
<dbReference type="EMBL" id="JBGOSP010000035">
    <property type="protein sequence ID" value="MFA3842253.1"/>
    <property type="molecule type" value="Genomic_DNA"/>
</dbReference>
<proteinExistence type="predicted"/>
<dbReference type="InterPro" id="IPR036264">
    <property type="entry name" value="Bact_exopeptidase_dim_dom"/>
</dbReference>
<dbReference type="PANTHER" id="PTHR30575:SF3">
    <property type="entry name" value="PEPTIDASE M20 DIMERISATION DOMAIN-CONTAINING PROTEIN"/>
    <property type="match status" value="1"/>
</dbReference>
<evidence type="ECO:0000313" key="3">
    <source>
        <dbReference type="Proteomes" id="UP001571476"/>
    </source>
</evidence>
<reference evidence="2 3" key="1">
    <citation type="submission" date="2024-08" db="EMBL/GenBank/DDBJ databases">
        <title>Genome sequence of Streptomyces aureus CACIA-1.46HGO.</title>
        <authorList>
            <person name="Evangelista-Martinez Z."/>
        </authorList>
    </citation>
    <scope>NUCLEOTIDE SEQUENCE [LARGE SCALE GENOMIC DNA]</scope>
    <source>
        <strain evidence="2 3">CACIA-1.46HGO</strain>
    </source>
</reference>
<protein>
    <submittedName>
        <fullName evidence="2">Amidohydrolase</fullName>
    </submittedName>
</protein>
<dbReference type="Gene3D" id="3.30.70.360">
    <property type="match status" value="1"/>
</dbReference>
<name>A0ABV4SVI6_9ACTN</name>
<dbReference type="InterPro" id="IPR011650">
    <property type="entry name" value="Peptidase_M20_dimer"/>
</dbReference>
<dbReference type="PIRSF" id="PIRSF037226">
    <property type="entry name" value="Amidohydrolase_ACY1L2_prd"/>
    <property type="match status" value="1"/>
</dbReference>